<name>A0A8R1TQV5_ONCVO</name>
<proteinExistence type="predicted"/>
<feature type="transmembrane region" description="Helical" evidence="1">
    <location>
        <begin position="122"/>
        <end position="145"/>
    </location>
</feature>
<protein>
    <submittedName>
        <fullName evidence="2">Uncharacterized protein</fullName>
    </submittedName>
</protein>
<organism evidence="2 3">
    <name type="scientific">Onchocerca volvulus</name>
    <dbReference type="NCBI Taxonomy" id="6282"/>
    <lineage>
        <taxon>Eukaryota</taxon>
        <taxon>Metazoa</taxon>
        <taxon>Ecdysozoa</taxon>
        <taxon>Nematoda</taxon>
        <taxon>Chromadorea</taxon>
        <taxon>Rhabditida</taxon>
        <taxon>Spirurina</taxon>
        <taxon>Spiruromorpha</taxon>
        <taxon>Filarioidea</taxon>
        <taxon>Onchocercidae</taxon>
        <taxon>Onchocerca</taxon>
    </lineage>
</organism>
<accession>A0A8R1TQV5</accession>
<keyword evidence="1" id="KW-1133">Transmembrane helix</keyword>
<reference evidence="2" key="2">
    <citation type="submission" date="2022-06" db="UniProtKB">
        <authorList>
            <consortium name="EnsemblMetazoa"/>
        </authorList>
    </citation>
    <scope>IDENTIFICATION</scope>
</reference>
<dbReference type="EnsemblMetazoa" id="OVOC2504.1">
    <property type="protein sequence ID" value="OVOC2504.1"/>
    <property type="gene ID" value="WBGene00239313"/>
</dbReference>
<evidence type="ECO:0000313" key="3">
    <source>
        <dbReference type="Proteomes" id="UP000024404"/>
    </source>
</evidence>
<dbReference type="EMBL" id="CMVM020000074">
    <property type="status" value="NOT_ANNOTATED_CDS"/>
    <property type="molecule type" value="Genomic_DNA"/>
</dbReference>
<feature type="transmembrane region" description="Helical" evidence="1">
    <location>
        <begin position="46"/>
        <end position="71"/>
    </location>
</feature>
<evidence type="ECO:0000313" key="2">
    <source>
        <dbReference type="EnsemblMetazoa" id="OVOC2504.1"/>
    </source>
</evidence>
<keyword evidence="3" id="KW-1185">Reference proteome</keyword>
<keyword evidence="1" id="KW-0472">Membrane</keyword>
<sequence length="146" mass="16571">MGGNIIRKSYTSVTVAQLSFSFIALFASSFIWYNSDVYIQLGYKGYGWQTLIIACLFFIWTINLISSFARLSGTNVLQEYSKLKLLIIYGFCEVLAIIAAILEIWNSKLAARADNNVLYPRFVITTVFCWLLVASHILMILIVLFS</sequence>
<reference evidence="3" key="1">
    <citation type="submission" date="2013-10" db="EMBL/GenBank/DDBJ databases">
        <title>Genome sequencing of Onchocerca volvulus.</title>
        <authorList>
            <person name="Cotton J."/>
            <person name="Tsai J."/>
            <person name="Stanley E."/>
            <person name="Tracey A."/>
            <person name="Holroyd N."/>
            <person name="Lustigman S."/>
            <person name="Berriman M."/>
        </authorList>
    </citation>
    <scope>NUCLEOTIDE SEQUENCE</scope>
</reference>
<feature type="transmembrane region" description="Helical" evidence="1">
    <location>
        <begin position="12"/>
        <end position="34"/>
    </location>
</feature>
<evidence type="ECO:0000256" key="1">
    <source>
        <dbReference type="SAM" id="Phobius"/>
    </source>
</evidence>
<dbReference type="AlphaFoldDB" id="A0A8R1TQV5"/>
<feature type="transmembrane region" description="Helical" evidence="1">
    <location>
        <begin position="83"/>
        <end position="102"/>
    </location>
</feature>
<keyword evidence="1" id="KW-0812">Transmembrane</keyword>
<dbReference type="Proteomes" id="UP000024404">
    <property type="component" value="Unassembled WGS sequence"/>
</dbReference>